<evidence type="ECO:0000259" key="5">
    <source>
        <dbReference type="PROSITE" id="PS50931"/>
    </source>
</evidence>
<protein>
    <submittedName>
        <fullName evidence="6">LysR family transcriptional regulator</fullName>
    </submittedName>
</protein>
<dbReference type="InterPro" id="IPR050389">
    <property type="entry name" value="LysR-type_TF"/>
</dbReference>
<dbReference type="PANTHER" id="PTHR30118:SF15">
    <property type="entry name" value="TRANSCRIPTIONAL REGULATORY PROTEIN"/>
    <property type="match status" value="1"/>
</dbReference>
<evidence type="ECO:0000313" key="6">
    <source>
        <dbReference type="EMBL" id="MCB5364432.1"/>
    </source>
</evidence>
<dbReference type="Proteomes" id="UP000776983">
    <property type="component" value="Unassembled WGS sequence"/>
</dbReference>
<keyword evidence="2" id="KW-0805">Transcription regulation</keyword>
<evidence type="ECO:0000256" key="1">
    <source>
        <dbReference type="ARBA" id="ARBA00009437"/>
    </source>
</evidence>
<dbReference type="PANTHER" id="PTHR30118">
    <property type="entry name" value="HTH-TYPE TRANSCRIPTIONAL REGULATOR LEUO-RELATED"/>
    <property type="match status" value="1"/>
</dbReference>
<keyword evidence="4" id="KW-0804">Transcription</keyword>
<dbReference type="Pfam" id="PF00126">
    <property type="entry name" value="HTH_1"/>
    <property type="match status" value="1"/>
</dbReference>
<dbReference type="SUPFAM" id="SSF53850">
    <property type="entry name" value="Periplasmic binding protein-like II"/>
    <property type="match status" value="1"/>
</dbReference>
<dbReference type="InterPro" id="IPR036388">
    <property type="entry name" value="WH-like_DNA-bd_sf"/>
</dbReference>
<dbReference type="PRINTS" id="PR00039">
    <property type="entry name" value="HTHLYSR"/>
</dbReference>
<sequence>MKTDLNLLRVLLAVHETGSVTTAASRLGISQPATSAALGRLRRALQDPLFVRRGLRMHATPLAQGIIGKTREVIDVIDRDILTPPTFNPSTVKGTLTLCLSEIGEAVFLPDLYRLFKVQAPGLVLKTQSLAPEELDQAMYEGRVDLSIGYFPDLRGADIYQQRLFSHVLVCLVREGHPLRGSRITLSQFRQAEHLLVRDGSRTMEMYEQYVFSQGIERHVGLQMSHYMSVPGLVEESDLMVVLPKTIAERFAQNGRFRVMAPPPGFPRYDLKQYWHRRFHNEPRSRWLRAQVSELFDGYLGAAEPVHGATVEF</sequence>
<dbReference type="SUPFAM" id="SSF46785">
    <property type="entry name" value="Winged helix' DNA-binding domain"/>
    <property type="match status" value="1"/>
</dbReference>
<keyword evidence="3" id="KW-0238">DNA-binding</keyword>
<dbReference type="RefSeq" id="WP_226954851.1">
    <property type="nucleotide sequence ID" value="NZ_JACDXW010000006.1"/>
</dbReference>
<dbReference type="Pfam" id="PF03466">
    <property type="entry name" value="LysR_substrate"/>
    <property type="match status" value="1"/>
</dbReference>
<comment type="caution">
    <text evidence="6">The sequence shown here is derived from an EMBL/GenBank/DDBJ whole genome shotgun (WGS) entry which is preliminary data.</text>
</comment>
<gene>
    <name evidence="6" type="ORF">H0484_11815</name>
</gene>
<dbReference type="PROSITE" id="PS50931">
    <property type="entry name" value="HTH_LYSR"/>
    <property type="match status" value="1"/>
</dbReference>
<keyword evidence="7" id="KW-1185">Reference proteome</keyword>
<feature type="domain" description="HTH lysR-type" evidence="5">
    <location>
        <begin position="3"/>
        <end position="60"/>
    </location>
</feature>
<dbReference type="EMBL" id="JACDXW010000006">
    <property type="protein sequence ID" value="MCB5364432.1"/>
    <property type="molecule type" value="Genomic_DNA"/>
</dbReference>
<evidence type="ECO:0000256" key="2">
    <source>
        <dbReference type="ARBA" id="ARBA00023015"/>
    </source>
</evidence>
<accession>A0ABS8CEF0</accession>
<dbReference type="InterPro" id="IPR000847">
    <property type="entry name" value="LysR_HTH_N"/>
</dbReference>
<evidence type="ECO:0000313" key="7">
    <source>
        <dbReference type="Proteomes" id="UP000776983"/>
    </source>
</evidence>
<reference evidence="6 7" key="1">
    <citation type="submission" date="2020-07" db="EMBL/GenBank/DDBJ databases">
        <title>Pusillimonas sp. nov., isolated from poultry manure in Taiwan.</title>
        <authorList>
            <person name="Lin S.-Y."/>
            <person name="Tang Y.-S."/>
            <person name="Young C.-C."/>
        </authorList>
    </citation>
    <scope>NUCLEOTIDE SEQUENCE [LARGE SCALE GENOMIC DNA]</scope>
    <source>
        <strain evidence="6 7">CC-YST705</strain>
    </source>
</reference>
<dbReference type="Gene3D" id="3.40.190.10">
    <property type="entry name" value="Periplasmic binding protein-like II"/>
    <property type="match status" value="2"/>
</dbReference>
<comment type="similarity">
    <text evidence="1">Belongs to the LysR transcriptional regulatory family.</text>
</comment>
<evidence type="ECO:0000256" key="3">
    <source>
        <dbReference type="ARBA" id="ARBA00023125"/>
    </source>
</evidence>
<proteinExistence type="inferred from homology"/>
<dbReference type="InterPro" id="IPR005119">
    <property type="entry name" value="LysR_subst-bd"/>
</dbReference>
<evidence type="ECO:0000256" key="4">
    <source>
        <dbReference type="ARBA" id="ARBA00023163"/>
    </source>
</evidence>
<dbReference type="CDD" id="cd08459">
    <property type="entry name" value="PBP2_DntR_NahR_LinR_like"/>
    <property type="match status" value="1"/>
</dbReference>
<dbReference type="Gene3D" id="1.10.10.10">
    <property type="entry name" value="Winged helix-like DNA-binding domain superfamily/Winged helix DNA-binding domain"/>
    <property type="match status" value="1"/>
</dbReference>
<organism evidence="6 7">
    <name type="scientific">Mesopusillimonas faecipullorum</name>
    <dbReference type="NCBI Taxonomy" id="2755040"/>
    <lineage>
        <taxon>Bacteria</taxon>
        <taxon>Pseudomonadati</taxon>
        <taxon>Pseudomonadota</taxon>
        <taxon>Betaproteobacteria</taxon>
        <taxon>Burkholderiales</taxon>
        <taxon>Alcaligenaceae</taxon>
        <taxon>Mesopusillimonas</taxon>
    </lineage>
</organism>
<dbReference type="InterPro" id="IPR036390">
    <property type="entry name" value="WH_DNA-bd_sf"/>
</dbReference>
<name>A0ABS8CEF0_9BURK</name>